<dbReference type="SUPFAM" id="SSF50985">
    <property type="entry name" value="RCC1/BLIP-II"/>
    <property type="match status" value="1"/>
</dbReference>
<dbReference type="AlphaFoldDB" id="A0A2G9GH66"/>
<dbReference type="STRING" id="429701.A0A2G9GH66"/>
<feature type="repeat" description="RCC1" evidence="2">
    <location>
        <begin position="289"/>
        <end position="340"/>
    </location>
</feature>
<dbReference type="InterPro" id="IPR009091">
    <property type="entry name" value="RCC1/BLIP-II"/>
</dbReference>
<keyword evidence="5" id="KW-1185">Reference proteome</keyword>
<name>A0A2G9GH66_9LAMI</name>
<feature type="repeat" description="RCC1" evidence="2">
    <location>
        <begin position="128"/>
        <end position="178"/>
    </location>
</feature>
<evidence type="ECO:0000256" key="1">
    <source>
        <dbReference type="ARBA" id="ARBA00022737"/>
    </source>
</evidence>
<evidence type="ECO:0000313" key="5">
    <source>
        <dbReference type="Proteomes" id="UP000231279"/>
    </source>
</evidence>
<dbReference type="Gene3D" id="2.130.10.30">
    <property type="entry name" value="Regulator of chromosome condensation 1/beta-lactamase-inhibitor protein II"/>
    <property type="match status" value="2"/>
</dbReference>
<feature type="repeat" description="RCC1" evidence="2">
    <location>
        <begin position="231"/>
        <end position="288"/>
    </location>
</feature>
<evidence type="ECO:0000259" key="3">
    <source>
        <dbReference type="Pfam" id="PF25390"/>
    </source>
</evidence>
<feature type="repeat" description="RCC1" evidence="2">
    <location>
        <begin position="341"/>
        <end position="392"/>
    </location>
</feature>
<evidence type="ECO:0000313" key="4">
    <source>
        <dbReference type="EMBL" id="PIN04618.1"/>
    </source>
</evidence>
<dbReference type="PROSITE" id="PS00626">
    <property type="entry name" value="RCC1_2"/>
    <property type="match status" value="1"/>
</dbReference>
<protein>
    <recommendedName>
        <fullName evidence="3">RCC1-like domain-containing protein</fullName>
    </recommendedName>
</protein>
<dbReference type="OrthoDB" id="239701at2759"/>
<sequence length="454" mass="48098">MAFRRRILTPISYSTSLLSWWRHLSSAATKSPPLLWDCTSNSTTLTATKESITLQLFSWGRGASGQLGGGIEEIRIYPAPVATLSVPPNFSLSDAIPGRLPQRLSSSEPRVEVGISCGLFHSGLVVDGKLWIWGKGDGGRLGFGHENPIFVPTLNPCLESDVRGIALGGLHSVALDVLGRVFTWGYGGFGALGHSVYHRELLPRLVEGSWDEEIHHIATSGTHTAAITKSGKLYIWGRDEGDGRLGLGPGRGPDHAGGLSTPSEVKALPVPVAAVSCGGFFTMALTKEGQLWNWGANSNYELGRGDKIGGWKPQPVPSLEDVRIIQIASGGYHSLALTDKGEVLSWGHGGHGQLGHSSLHSRKVPEPVEALANERVTYIACGGSSSAAVTDNGKLYMWGNAADNQLGVPGLPEIQSLPVEVKFLMEDDGLGNHNVLSVAAGASHAMCLVSRSGC</sequence>
<feature type="repeat" description="RCC1" evidence="2">
    <location>
        <begin position="393"/>
        <end position="451"/>
    </location>
</feature>
<dbReference type="PANTHER" id="PTHR22870">
    <property type="entry name" value="REGULATOR OF CHROMOSOME CONDENSATION"/>
    <property type="match status" value="1"/>
</dbReference>
<feature type="repeat" description="RCC1" evidence="2">
    <location>
        <begin position="179"/>
        <end position="230"/>
    </location>
</feature>
<proteinExistence type="predicted"/>
<dbReference type="Pfam" id="PF25390">
    <property type="entry name" value="WD40_RLD"/>
    <property type="match status" value="1"/>
</dbReference>
<feature type="repeat" description="RCC1" evidence="2">
    <location>
        <begin position="54"/>
        <end position="128"/>
    </location>
</feature>
<accession>A0A2G9GH66</accession>
<dbReference type="InterPro" id="IPR051210">
    <property type="entry name" value="Ub_ligase/GEF_domain"/>
</dbReference>
<dbReference type="EMBL" id="NKXS01005071">
    <property type="protein sequence ID" value="PIN04618.1"/>
    <property type="molecule type" value="Genomic_DNA"/>
</dbReference>
<dbReference type="PRINTS" id="PR00633">
    <property type="entry name" value="RCCNDNSATION"/>
</dbReference>
<organism evidence="4 5">
    <name type="scientific">Handroanthus impetiginosus</name>
    <dbReference type="NCBI Taxonomy" id="429701"/>
    <lineage>
        <taxon>Eukaryota</taxon>
        <taxon>Viridiplantae</taxon>
        <taxon>Streptophyta</taxon>
        <taxon>Embryophyta</taxon>
        <taxon>Tracheophyta</taxon>
        <taxon>Spermatophyta</taxon>
        <taxon>Magnoliopsida</taxon>
        <taxon>eudicotyledons</taxon>
        <taxon>Gunneridae</taxon>
        <taxon>Pentapetalae</taxon>
        <taxon>asterids</taxon>
        <taxon>lamiids</taxon>
        <taxon>Lamiales</taxon>
        <taxon>Bignoniaceae</taxon>
        <taxon>Crescentiina</taxon>
        <taxon>Tabebuia alliance</taxon>
        <taxon>Handroanthus</taxon>
    </lineage>
</organism>
<dbReference type="InterPro" id="IPR000408">
    <property type="entry name" value="Reg_chr_condens"/>
</dbReference>
<dbReference type="InterPro" id="IPR058923">
    <property type="entry name" value="RCC1-like_dom"/>
</dbReference>
<comment type="caution">
    <text evidence="4">The sequence shown here is derived from an EMBL/GenBank/DDBJ whole genome shotgun (WGS) entry which is preliminary data.</text>
</comment>
<dbReference type="Proteomes" id="UP000231279">
    <property type="component" value="Unassembled WGS sequence"/>
</dbReference>
<dbReference type="PROSITE" id="PS50012">
    <property type="entry name" value="RCC1_3"/>
    <property type="match status" value="7"/>
</dbReference>
<keyword evidence="1" id="KW-0677">Repeat</keyword>
<dbReference type="PANTHER" id="PTHR22870:SF408">
    <property type="entry name" value="OS09G0560450 PROTEIN"/>
    <property type="match status" value="1"/>
</dbReference>
<evidence type="ECO:0000256" key="2">
    <source>
        <dbReference type="PROSITE-ProRule" id="PRU00235"/>
    </source>
</evidence>
<gene>
    <name evidence="4" type="ORF">CDL12_22844</name>
</gene>
<reference evidence="5" key="1">
    <citation type="journal article" date="2018" name="Gigascience">
        <title>Genome assembly of the Pink Ipe (Handroanthus impetiginosus, Bignoniaceae), a highly valued, ecologically keystone Neotropical timber forest tree.</title>
        <authorList>
            <person name="Silva-Junior O.B."/>
            <person name="Grattapaglia D."/>
            <person name="Novaes E."/>
            <person name="Collevatti R.G."/>
        </authorList>
    </citation>
    <scope>NUCLEOTIDE SEQUENCE [LARGE SCALE GENOMIC DNA]</scope>
    <source>
        <strain evidence="5">cv. UFG-1</strain>
    </source>
</reference>
<feature type="domain" description="RCC1-like" evidence="3">
    <location>
        <begin position="55"/>
        <end position="447"/>
    </location>
</feature>